<dbReference type="PANTHER" id="PTHR46796:SF15">
    <property type="entry name" value="BLL1074 PROTEIN"/>
    <property type="match status" value="1"/>
</dbReference>
<comment type="caution">
    <text evidence="5">The sequence shown here is derived from an EMBL/GenBank/DDBJ whole genome shotgun (WGS) entry which is preliminary data.</text>
</comment>
<evidence type="ECO:0000313" key="5">
    <source>
        <dbReference type="EMBL" id="NGO50181.1"/>
    </source>
</evidence>
<dbReference type="EMBL" id="JAAKZF010000002">
    <property type="protein sequence ID" value="NGO50181.1"/>
    <property type="molecule type" value="Genomic_DNA"/>
</dbReference>
<dbReference type="SUPFAM" id="SSF46689">
    <property type="entry name" value="Homeodomain-like"/>
    <property type="match status" value="1"/>
</dbReference>
<sequence length="278" mass="29904">MIAEPDAPPTPAPPPAGQYEMVQRAPCPRLDGIVSRITGYREVAVGHFRQVEAASLVVPLVINFSGSFAIGLGRAPGDNERFGSFAAGLFAGPVVIDSFGTASCVQIDFTPLGARRFFRMPMTELTDRMVTLDDVLGADGLALRERLANERDWHRRLNLAERFVEARIAAAPPTKPEVAWAYGNLLSSGGRMPVAAIARNIGWSRKHLAGRFAAETGVGPKTFARIVRFNRALTLSQAGTDGWAGIAAECGYSDQAHLAREFREMAGATPASWQAQIA</sequence>
<name>A0A6G4W602_9HYPH</name>
<evidence type="ECO:0000256" key="3">
    <source>
        <dbReference type="ARBA" id="ARBA00023163"/>
    </source>
</evidence>
<dbReference type="PROSITE" id="PS01124">
    <property type="entry name" value="HTH_ARAC_FAMILY_2"/>
    <property type="match status" value="1"/>
</dbReference>
<keyword evidence="2" id="KW-0238">DNA-binding</keyword>
<dbReference type="GO" id="GO:0043565">
    <property type="term" value="F:sequence-specific DNA binding"/>
    <property type="evidence" value="ECO:0007669"/>
    <property type="project" value="InterPro"/>
</dbReference>
<dbReference type="Pfam" id="PF12833">
    <property type="entry name" value="HTH_18"/>
    <property type="match status" value="1"/>
</dbReference>
<dbReference type="AlphaFoldDB" id="A0A6G4W602"/>
<dbReference type="Pfam" id="PF20240">
    <property type="entry name" value="DUF6597"/>
    <property type="match status" value="1"/>
</dbReference>
<evidence type="ECO:0000256" key="1">
    <source>
        <dbReference type="ARBA" id="ARBA00023015"/>
    </source>
</evidence>
<keyword evidence="3" id="KW-0804">Transcription</keyword>
<dbReference type="Gene3D" id="1.10.10.60">
    <property type="entry name" value="Homeodomain-like"/>
    <property type="match status" value="1"/>
</dbReference>
<dbReference type="InterPro" id="IPR050204">
    <property type="entry name" value="AraC_XylS_family_regulators"/>
</dbReference>
<proteinExistence type="predicted"/>
<gene>
    <name evidence="5" type="ORF">G6N73_03130</name>
</gene>
<dbReference type="InterPro" id="IPR018060">
    <property type="entry name" value="HTH_AraC"/>
</dbReference>
<protein>
    <submittedName>
        <fullName evidence="5">Helix-turn-helix transcriptional regulator</fullName>
    </submittedName>
</protein>
<dbReference type="Proteomes" id="UP001642900">
    <property type="component" value="Unassembled WGS sequence"/>
</dbReference>
<evidence type="ECO:0000313" key="6">
    <source>
        <dbReference type="Proteomes" id="UP001642900"/>
    </source>
</evidence>
<dbReference type="PANTHER" id="PTHR46796">
    <property type="entry name" value="HTH-TYPE TRANSCRIPTIONAL ACTIVATOR RHAS-RELATED"/>
    <property type="match status" value="1"/>
</dbReference>
<keyword evidence="1" id="KW-0805">Transcription regulation</keyword>
<dbReference type="InterPro" id="IPR009057">
    <property type="entry name" value="Homeodomain-like_sf"/>
</dbReference>
<dbReference type="GO" id="GO:0003700">
    <property type="term" value="F:DNA-binding transcription factor activity"/>
    <property type="evidence" value="ECO:0007669"/>
    <property type="project" value="InterPro"/>
</dbReference>
<dbReference type="InterPro" id="IPR046532">
    <property type="entry name" value="DUF6597"/>
</dbReference>
<organism evidence="5 6">
    <name type="scientific">Allomesorhizobium camelthorni</name>
    <dbReference type="NCBI Taxonomy" id="475069"/>
    <lineage>
        <taxon>Bacteria</taxon>
        <taxon>Pseudomonadati</taxon>
        <taxon>Pseudomonadota</taxon>
        <taxon>Alphaproteobacteria</taxon>
        <taxon>Hyphomicrobiales</taxon>
        <taxon>Phyllobacteriaceae</taxon>
        <taxon>Allomesorhizobium</taxon>
    </lineage>
</organism>
<feature type="domain" description="HTH araC/xylS-type" evidence="4">
    <location>
        <begin position="175"/>
        <end position="276"/>
    </location>
</feature>
<evidence type="ECO:0000256" key="2">
    <source>
        <dbReference type="ARBA" id="ARBA00023125"/>
    </source>
</evidence>
<dbReference type="RefSeq" id="WP_165023242.1">
    <property type="nucleotide sequence ID" value="NZ_JAAKZF010000002.1"/>
</dbReference>
<keyword evidence="6" id="KW-1185">Reference proteome</keyword>
<accession>A0A6G4W602</accession>
<evidence type="ECO:0000259" key="4">
    <source>
        <dbReference type="PROSITE" id="PS01124"/>
    </source>
</evidence>
<reference evidence="5 6" key="1">
    <citation type="submission" date="2020-02" db="EMBL/GenBank/DDBJ databases">
        <title>Genome sequence of strain CCNWXJ40-4.</title>
        <authorList>
            <person name="Gao J."/>
            <person name="Sun J."/>
        </authorList>
    </citation>
    <scope>NUCLEOTIDE SEQUENCE [LARGE SCALE GENOMIC DNA]</scope>
    <source>
        <strain evidence="5 6">CCNWXJ 40-4</strain>
    </source>
</reference>
<dbReference type="SMART" id="SM00342">
    <property type="entry name" value="HTH_ARAC"/>
    <property type="match status" value="1"/>
</dbReference>